<evidence type="ECO:0000256" key="1">
    <source>
        <dbReference type="SAM" id="Phobius"/>
    </source>
</evidence>
<feature type="transmembrane region" description="Helical" evidence="1">
    <location>
        <begin position="16"/>
        <end position="36"/>
    </location>
</feature>
<evidence type="ECO:0008006" key="4">
    <source>
        <dbReference type="Google" id="ProtNLM"/>
    </source>
</evidence>
<dbReference type="EMBL" id="JARWAN010000007">
    <property type="protein sequence ID" value="MDR5898601.1"/>
    <property type="molecule type" value="Genomic_DNA"/>
</dbReference>
<proteinExistence type="predicted"/>
<keyword evidence="1" id="KW-0812">Transmembrane</keyword>
<organism evidence="2 3">
    <name type="scientific">Vreelandella vilamensis</name>
    <dbReference type="NCBI Taxonomy" id="531309"/>
    <lineage>
        <taxon>Bacteria</taxon>
        <taxon>Pseudomonadati</taxon>
        <taxon>Pseudomonadota</taxon>
        <taxon>Gammaproteobacteria</taxon>
        <taxon>Oceanospirillales</taxon>
        <taxon>Halomonadaceae</taxon>
        <taxon>Vreelandella</taxon>
    </lineage>
</organism>
<keyword evidence="1" id="KW-1133">Transmembrane helix</keyword>
<evidence type="ECO:0000313" key="2">
    <source>
        <dbReference type="EMBL" id="MDR5898601.1"/>
    </source>
</evidence>
<name>A0ABU1H2U3_9GAMM</name>
<evidence type="ECO:0000313" key="3">
    <source>
        <dbReference type="Proteomes" id="UP001254564"/>
    </source>
</evidence>
<dbReference type="Proteomes" id="UP001254564">
    <property type="component" value="Unassembled WGS sequence"/>
</dbReference>
<protein>
    <recommendedName>
        <fullName evidence="4">LPXTG cell wall anchor domain-containing protein</fullName>
    </recommendedName>
</protein>
<gene>
    <name evidence="2" type="ORF">QC823_06335</name>
</gene>
<sequence length="75" mass="8338">MEDPKTVVKEEPRKSLIVLLIMAAYNFILGGIILIGVPRGTAPIAENVGWVMMIIGVLSVVLFVVARRHRLKQKK</sequence>
<dbReference type="RefSeq" id="WP_309655513.1">
    <property type="nucleotide sequence ID" value="NZ_JARWAN010000007.1"/>
</dbReference>
<keyword evidence="3" id="KW-1185">Reference proteome</keyword>
<feature type="transmembrane region" description="Helical" evidence="1">
    <location>
        <begin position="48"/>
        <end position="66"/>
    </location>
</feature>
<comment type="caution">
    <text evidence="2">The sequence shown here is derived from an EMBL/GenBank/DDBJ whole genome shotgun (WGS) entry which is preliminary data.</text>
</comment>
<keyword evidence="1" id="KW-0472">Membrane</keyword>
<reference evidence="2 3" key="1">
    <citation type="submission" date="2023-04" db="EMBL/GenBank/DDBJ databases">
        <title>A long-awaited taxogenomic arrangement of the family Halomonadaceae.</title>
        <authorList>
            <person name="De La Haba R."/>
            <person name="Chuvochina M."/>
            <person name="Wittouck S."/>
            <person name="Arahal D.R."/>
            <person name="Sanchez-Porro C."/>
            <person name="Hugenholtz P."/>
            <person name="Ventosa A."/>
        </authorList>
    </citation>
    <scope>NUCLEOTIDE SEQUENCE [LARGE SCALE GENOMIC DNA]</scope>
    <source>
        <strain evidence="2 3">DSM 21020</strain>
    </source>
</reference>
<accession>A0ABU1H2U3</accession>